<comment type="caution">
    <text evidence="9">The sequence shown here is derived from an EMBL/GenBank/DDBJ whole genome shotgun (WGS) entry which is preliminary data.</text>
</comment>
<dbReference type="EMBL" id="QGTL01000001">
    <property type="protein sequence ID" value="PWV80861.1"/>
    <property type="molecule type" value="Genomic_DNA"/>
</dbReference>
<name>A0A317P077_9NOCA</name>
<keyword evidence="3 9" id="KW-0808">Transferase</keyword>
<sequence length="572" mass="60143">MAVLEGAARKISAFGRRALGFDVPAPDHTVAVLHRDESEVPGLDKRERAQLDRIRLMGATGAVLMAIAALGIGAQPVHQNPVSGMRVFGIFARAHTGSLAMCMFGTVLVIGAWLLLGRFAIGGLAGSPIHRLTRSQLDRTLLLWIIPLSVAPPMFSNDVYSYLAQSEIAARGIDPYDEGPVAGLGIDNVLTNNVPTIWRDTPAPYGPLFLWIGRGIAELTGDNIIAGVWVHRLLALAGVALIVWALPRLSVRCGVAPVSALWLGAANPLVLFHLVGGVHNDALMLGLMLAGVELMLRAIYGDGGKPDRLTGPITAPFDARAYGLLIGGAVVITLSSSVKFTSIIALGFVGMALARRWGGDLKAVAKAALLLGVIAAVTTLFVSWASGLGFGWVFTLNTASAVRSWMSLPTVIGIITGFGGVLLGLGDHTTALLSITRPIAALVAAFVTIRMLVATGTGRLHPVGALGVALGAIVLLFPVVQPWYLLWAIVPLAAWATQPVFRVPAVAFSAVVSMLVMPRGAEFQVFQIIGAALAAAVCFGLFYALTRHTLPWRAQPGVSAESQQGTAYRVTS</sequence>
<proteinExistence type="inferred from homology"/>
<organism evidence="9 10">
    <name type="scientific">Nocardia neocaledoniensis</name>
    <dbReference type="NCBI Taxonomy" id="236511"/>
    <lineage>
        <taxon>Bacteria</taxon>
        <taxon>Bacillati</taxon>
        <taxon>Actinomycetota</taxon>
        <taxon>Actinomycetes</taxon>
        <taxon>Mycobacteriales</taxon>
        <taxon>Nocardiaceae</taxon>
        <taxon>Nocardia</taxon>
    </lineage>
</organism>
<evidence type="ECO:0000256" key="3">
    <source>
        <dbReference type="ARBA" id="ARBA00022679"/>
    </source>
</evidence>
<feature type="transmembrane region" description="Helical" evidence="8">
    <location>
        <begin position="94"/>
        <end position="116"/>
    </location>
</feature>
<feature type="transmembrane region" description="Helical" evidence="8">
    <location>
        <begin position="369"/>
        <end position="393"/>
    </location>
</feature>
<keyword evidence="6 8" id="KW-0472">Membrane</keyword>
<feature type="transmembrane region" description="Helical" evidence="8">
    <location>
        <begin position="224"/>
        <end position="246"/>
    </location>
</feature>
<feature type="transmembrane region" description="Helical" evidence="8">
    <location>
        <begin position="460"/>
        <end position="480"/>
    </location>
</feature>
<comment type="similarity">
    <text evidence="7">Belongs to the MptA/B family.</text>
</comment>
<evidence type="ECO:0000256" key="2">
    <source>
        <dbReference type="ARBA" id="ARBA00022676"/>
    </source>
</evidence>
<feature type="transmembrane region" description="Helical" evidence="8">
    <location>
        <begin position="500"/>
        <end position="518"/>
    </location>
</feature>
<dbReference type="Proteomes" id="UP000246410">
    <property type="component" value="Unassembled WGS sequence"/>
</dbReference>
<evidence type="ECO:0000313" key="10">
    <source>
        <dbReference type="Proteomes" id="UP000246410"/>
    </source>
</evidence>
<keyword evidence="4 8" id="KW-0812">Transmembrane</keyword>
<keyword evidence="10" id="KW-1185">Reference proteome</keyword>
<dbReference type="InterPro" id="IPR049829">
    <property type="entry name" value="MptA/B-like"/>
</dbReference>
<dbReference type="AlphaFoldDB" id="A0A317P077"/>
<evidence type="ECO:0000256" key="5">
    <source>
        <dbReference type="ARBA" id="ARBA00022989"/>
    </source>
</evidence>
<evidence type="ECO:0000256" key="4">
    <source>
        <dbReference type="ARBA" id="ARBA00022692"/>
    </source>
</evidence>
<gene>
    <name evidence="9" type="ORF">DFR69_101197</name>
</gene>
<reference evidence="9 10" key="1">
    <citation type="submission" date="2018-05" db="EMBL/GenBank/DDBJ databases">
        <title>Genomic Encyclopedia of Type Strains, Phase IV (KMG-IV): sequencing the most valuable type-strain genomes for metagenomic binning, comparative biology and taxonomic classification.</title>
        <authorList>
            <person name="Goeker M."/>
        </authorList>
    </citation>
    <scope>NUCLEOTIDE SEQUENCE [LARGE SCALE GENOMIC DNA]</scope>
    <source>
        <strain evidence="9 10">DSM 44717</strain>
    </source>
</reference>
<feature type="transmembrane region" description="Helical" evidence="8">
    <location>
        <begin position="525"/>
        <end position="545"/>
    </location>
</feature>
<dbReference type="GO" id="GO:0016757">
    <property type="term" value="F:glycosyltransferase activity"/>
    <property type="evidence" value="ECO:0007669"/>
    <property type="project" value="UniProtKB-KW"/>
</dbReference>
<evidence type="ECO:0000256" key="6">
    <source>
        <dbReference type="ARBA" id="ARBA00023136"/>
    </source>
</evidence>
<evidence type="ECO:0000256" key="8">
    <source>
        <dbReference type="SAM" id="Phobius"/>
    </source>
</evidence>
<dbReference type="NCBIfam" id="NF038066">
    <property type="entry name" value="MptB"/>
    <property type="match status" value="1"/>
</dbReference>
<evidence type="ECO:0000256" key="1">
    <source>
        <dbReference type="ARBA" id="ARBA00004141"/>
    </source>
</evidence>
<accession>A0A317P077</accession>
<keyword evidence="5 8" id="KW-1133">Transmembrane helix</keyword>
<feature type="transmembrane region" description="Helical" evidence="8">
    <location>
        <begin position="405"/>
        <end position="425"/>
    </location>
</feature>
<comment type="subcellular location">
    <subcellularLocation>
        <location evidence="1">Membrane</location>
        <topology evidence="1">Multi-pass membrane protein</topology>
    </subcellularLocation>
</comment>
<dbReference type="Pfam" id="PF26314">
    <property type="entry name" value="MptA_B_family"/>
    <property type="match status" value="1"/>
</dbReference>
<keyword evidence="2 9" id="KW-0328">Glycosyltransferase</keyword>
<dbReference type="RefSeq" id="WP_110035488.1">
    <property type="nucleotide sequence ID" value="NZ_QGTL01000001.1"/>
</dbReference>
<feature type="transmembrane region" description="Helical" evidence="8">
    <location>
        <begin position="321"/>
        <end position="349"/>
    </location>
</feature>
<evidence type="ECO:0000256" key="7">
    <source>
        <dbReference type="ARBA" id="ARBA00043987"/>
    </source>
</evidence>
<feature type="transmembrane region" description="Helical" evidence="8">
    <location>
        <begin position="431"/>
        <end position="453"/>
    </location>
</feature>
<dbReference type="GO" id="GO:0016020">
    <property type="term" value="C:membrane"/>
    <property type="evidence" value="ECO:0007669"/>
    <property type="project" value="UniProtKB-SubCell"/>
</dbReference>
<feature type="transmembrane region" description="Helical" evidence="8">
    <location>
        <begin position="54"/>
        <end position="74"/>
    </location>
</feature>
<evidence type="ECO:0000313" key="9">
    <source>
        <dbReference type="EMBL" id="PWV80861.1"/>
    </source>
</evidence>
<protein>
    <submittedName>
        <fullName evidence="9">Alpha-1,6-mannosyltransferase</fullName>
    </submittedName>
</protein>
<feature type="transmembrane region" description="Helical" evidence="8">
    <location>
        <begin position="137"/>
        <end position="155"/>
    </location>
</feature>
<feature type="transmembrane region" description="Helical" evidence="8">
    <location>
        <begin position="258"/>
        <end position="276"/>
    </location>
</feature>